<dbReference type="Proteomes" id="UP000799424">
    <property type="component" value="Unassembled WGS sequence"/>
</dbReference>
<feature type="coiled-coil region" evidence="1">
    <location>
        <begin position="108"/>
        <end position="142"/>
    </location>
</feature>
<keyword evidence="1" id="KW-0175">Coiled coil</keyword>
<protein>
    <submittedName>
        <fullName evidence="3">Uncharacterized protein</fullName>
    </submittedName>
</protein>
<evidence type="ECO:0000256" key="2">
    <source>
        <dbReference type="SAM" id="MobiDB-lite"/>
    </source>
</evidence>
<name>A0A6A6ZC75_9PLEO</name>
<evidence type="ECO:0000313" key="4">
    <source>
        <dbReference type="Proteomes" id="UP000799424"/>
    </source>
</evidence>
<dbReference type="AlphaFoldDB" id="A0A6A6ZC75"/>
<keyword evidence="4" id="KW-1185">Reference proteome</keyword>
<feature type="compositionally biased region" description="Low complexity" evidence="2">
    <location>
        <begin position="22"/>
        <end position="35"/>
    </location>
</feature>
<organism evidence="3 4">
    <name type="scientific">Ophiobolus disseminans</name>
    <dbReference type="NCBI Taxonomy" id="1469910"/>
    <lineage>
        <taxon>Eukaryota</taxon>
        <taxon>Fungi</taxon>
        <taxon>Dikarya</taxon>
        <taxon>Ascomycota</taxon>
        <taxon>Pezizomycotina</taxon>
        <taxon>Dothideomycetes</taxon>
        <taxon>Pleosporomycetidae</taxon>
        <taxon>Pleosporales</taxon>
        <taxon>Pleosporineae</taxon>
        <taxon>Phaeosphaeriaceae</taxon>
        <taxon>Ophiobolus</taxon>
    </lineage>
</organism>
<proteinExistence type="predicted"/>
<gene>
    <name evidence="3" type="ORF">CC86DRAFT_433809</name>
</gene>
<sequence>MRMGSAAVESATVVDGDRNKESTTSADASPSTTGSRNPSTPAEVTNNRSFSLFIFELAPPCPPTAQGAQQNNSHNTDIISILCRTKRSAEDAGFEELAEIVSQARITNRHLDEQINNIDEQIELLQMQRETLLKTKKELGKEVRRQTIAIAEMVEG</sequence>
<evidence type="ECO:0000256" key="1">
    <source>
        <dbReference type="SAM" id="Coils"/>
    </source>
</evidence>
<evidence type="ECO:0000313" key="3">
    <source>
        <dbReference type="EMBL" id="KAF2818299.1"/>
    </source>
</evidence>
<dbReference type="EMBL" id="MU006254">
    <property type="protein sequence ID" value="KAF2818299.1"/>
    <property type="molecule type" value="Genomic_DNA"/>
</dbReference>
<feature type="region of interest" description="Disordered" evidence="2">
    <location>
        <begin position="1"/>
        <end position="44"/>
    </location>
</feature>
<reference evidence="3" key="1">
    <citation type="journal article" date="2020" name="Stud. Mycol.">
        <title>101 Dothideomycetes genomes: a test case for predicting lifestyles and emergence of pathogens.</title>
        <authorList>
            <person name="Haridas S."/>
            <person name="Albert R."/>
            <person name="Binder M."/>
            <person name="Bloem J."/>
            <person name="Labutti K."/>
            <person name="Salamov A."/>
            <person name="Andreopoulos B."/>
            <person name="Baker S."/>
            <person name="Barry K."/>
            <person name="Bills G."/>
            <person name="Bluhm B."/>
            <person name="Cannon C."/>
            <person name="Castanera R."/>
            <person name="Culley D."/>
            <person name="Daum C."/>
            <person name="Ezra D."/>
            <person name="Gonzalez J."/>
            <person name="Henrissat B."/>
            <person name="Kuo A."/>
            <person name="Liang C."/>
            <person name="Lipzen A."/>
            <person name="Lutzoni F."/>
            <person name="Magnuson J."/>
            <person name="Mondo S."/>
            <person name="Nolan M."/>
            <person name="Ohm R."/>
            <person name="Pangilinan J."/>
            <person name="Park H.-J."/>
            <person name="Ramirez L."/>
            <person name="Alfaro M."/>
            <person name="Sun H."/>
            <person name="Tritt A."/>
            <person name="Yoshinaga Y."/>
            <person name="Zwiers L.-H."/>
            <person name="Turgeon B."/>
            <person name="Goodwin S."/>
            <person name="Spatafora J."/>
            <person name="Crous P."/>
            <person name="Grigoriev I."/>
        </authorList>
    </citation>
    <scope>NUCLEOTIDE SEQUENCE</scope>
    <source>
        <strain evidence="3">CBS 113818</strain>
    </source>
</reference>
<accession>A0A6A6ZC75</accession>